<dbReference type="InterPro" id="IPR001272">
    <property type="entry name" value="PEP_carboxykinase_ATP"/>
</dbReference>
<reference evidence="8 9" key="1">
    <citation type="submission" date="2017-09" db="EMBL/GenBank/DDBJ databases">
        <title>WGS assembly of Aquilegia coerulea Goldsmith.</title>
        <authorList>
            <person name="Hodges S."/>
            <person name="Kramer E."/>
            <person name="Nordborg M."/>
            <person name="Tomkins J."/>
            <person name="Borevitz J."/>
            <person name="Derieg N."/>
            <person name="Yan J."/>
            <person name="Mihaltcheva S."/>
            <person name="Hayes R.D."/>
            <person name="Rokhsar D."/>
        </authorList>
    </citation>
    <scope>NUCLEOTIDE SEQUENCE [LARGE SCALE GENOMIC DNA]</scope>
    <source>
        <strain evidence="9">cv. Goldsmith</strain>
    </source>
</reference>
<organism evidence="8 9">
    <name type="scientific">Aquilegia coerulea</name>
    <name type="common">Rocky mountain columbine</name>
    <dbReference type="NCBI Taxonomy" id="218851"/>
    <lineage>
        <taxon>Eukaryota</taxon>
        <taxon>Viridiplantae</taxon>
        <taxon>Streptophyta</taxon>
        <taxon>Embryophyta</taxon>
        <taxon>Tracheophyta</taxon>
        <taxon>Spermatophyta</taxon>
        <taxon>Magnoliopsida</taxon>
        <taxon>Ranunculales</taxon>
        <taxon>Ranunculaceae</taxon>
        <taxon>Thalictroideae</taxon>
        <taxon>Aquilegia</taxon>
    </lineage>
</organism>
<dbReference type="Gene3D" id="3.90.228.20">
    <property type="match status" value="1"/>
</dbReference>
<dbReference type="GO" id="GO:0004612">
    <property type="term" value="F:phosphoenolpyruvate carboxykinase (ATP) activity"/>
    <property type="evidence" value="ECO:0007669"/>
    <property type="project" value="UniProtKB-EC"/>
</dbReference>
<protein>
    <recommendedName>
        <fullName evidence="3">phosphoenolpyruvate carboxykinase (ATP)</fullName>
        <ecNumber evidence="3">4.1.1.49</ecNumber>
    </recommendedName>
</protein>
<accession>A0A2G5CLT9</accession>
<comment type="catalytic activity">
    <reaction evidence="7">
        <text>oxaloacetate + ATP = phosphoenolpyruvate + ADP + CO2</text>
        <dbReference type="Rhea" id="RHEA:18617"/>
        <dbReference type="ChEBI" id="CHEBI:16452"/>
        <dbReference type="ChEBI" id="CHEBI:16526"/>
        <dbReference type="ChEBI" id="CHEBI:30616"/>
        <dbReference type="ChEBI" id="CHEBI:58702"/>
        <dbReference type="ChEBI" id="CHEBI:456216"/>
        <dbReference type="EC" id="4.1.1.49"/>
    </reaction>
</comment>
<comment type="pathway">
    <text evidence="1">Carbohydrate biosynthesis; gluconeogenesis.</text>
</comment>
<dbReference type="Proteomes" id="UP000230069">
    <property type="component" value="Unassembled WGS sequence"/>
</dbReference>
<dbReference type="GO" id="GO:0005829">
    <property type="term" value="C:cytosol"/>
    <property type="evidence" value="ECO:0007669"/>
    <property type="project" value="TreeGrafter"/>
</dbReference>
<name>A0A2G5CLT9_AQUCA</name>
<keyword evidence="4" id="KW-0547">Nucleotide-binding</keyword>
<evidence type="ECO:0000256" key="1">
    <source>
        <dbReference type="ARBA" id="ARBA00004742"/>
    </source>
</evidence>
<gene>
    <name evidence="8" type="ORF">AQUCO_04500064v1</name>
</gene>
<dbReference type="InterPro" id="IPR013035">
    <property type="entry name" value="PEP_carboxykinase_C"/>
</dbReference>
<comment type="similarity">
    <text evidence="2">Belongs to the phosphoenolpyruvate carboxykinase (ATP) family.</text>
</comment>
<dbReference type="GO" id="GO:0005524">
    <property type="term" value="F:ATP binding"/>
    <property type="evidence" value="ECO:0007669"/>
    <property type="project" value="UniProtKB-KW"/>
</dbReference>
<dbReference type="PANTHER" id="PTHR30031:SF2">
    <property type="entry name" value="PHOSPHOENOLPYRUVATE CARBOXYKINASE (ATP)"/>
    <property type="match status" value="1"/>
</dbReference>
<dbReference type="OrthoDB" id="68755at2759"/>
<dbReference type="InParanoid" id="A0A2G5CLT9"/>
<dbReference type="STRING" id="218851.A0A2G5CLT9"/>
<evidence type="ECO:0000256" key="7">
    <source>
        <dbReference type="ARBA" id="ARBA00047371"/>
    </source>
</evidence>
<dbReference type="AlphaFoldDB" id="A0A2G5CLT9"/>
<evidence type="ECO:0000256" key="2">
    <source>
        <dbReference type="ARBA" id="ARBA00006052"/>
    </source>
</evidence>
<evidence type="ECO:0000313" key="8">
    <source>
        <dbReference type="EMBL" id="PIA32208.1"/>
    </source>
</evidence>
<proteinExistence type="inferred from homology"/>
<keyword evidence="6" id="KW-0456">Lyase</keyword>
<dbReference type="EMBL" id="KZ305062">
    <property type="protein sequence ID" value="PIA32208.1"/>
    <property type="molecule type" value="Genomic_DNA"/>
</dbReference>
<dbReference type="UniPathway" id="UPA00138"/>
<dbReference type="EC" id="4.1.1.49" evidence="3"/>
<dbReference type="Gene3D" id="3.40.449.10">
    <property type="entry name" value="Phosphoenolpyruvate Carboxykinase, domain 1"/>
    <property type="match status" value="1"/>
</dbReference>
<dbReference type="InterPro" id="IPR008210">
    <property type="entry name" value="PEP_carboxykinase_N"/>
</dbReference>
<evidence type="ECO:0000256" key="6">
    <source>
        <dbReference type="ARBA" id="ARBA00023239"/>
    </source>
</evidence>
<keyword evidence="9" id="KW-1185">Reference proteome</keyword>
<dbReference type="Pfam" id="PF01293">
    <property type="entry name" value="PEPCK_ATP"/>
    <property type="match status" value="2"/>
</dbReference>
<keyword evidence="5" id="KW-0067">ATP-binding</keyword>
<dbReference type="SUPFAM" id="SSF68923">
    <property type="entry name" value="PEP carboxykinase N-terminal domain"/>
    <property type="match status" value="1"/>
</dbReference>
<evidence type="ECO:0000313" key="9">
    <source>
        <dbReference type="Proteomes" id="UP000230069"/>
    </source>
</evidence>
<dbReference type="GO" id="GO:0006094">
    <property type="term" value="P:gluconeogenesis"/>
    <property type="evidence" value="ECO:0007669"/>
    <property type="project" value="UniProtKB-UniPathway"/>
</dbReference>
<evidence type="ECO:0000256" key="4">
    <source>
        <dbReference type="ARBA" id="ARBA00022741"/>
    </source>
</evidence>
<dbReference type="PANTHER" id="PTHR30031">
    <property type="entry name" value="PHOSPHOENOLPYRUVATE CARBOXYKINASE ATP"/>
    <property type="match status" value="1"/>
</dbReference>
<evidence type="ECO:0000256" key="5">
    <source>
        <dbReference type="ARBA" id="ARBA00022840"/>
    </source>
</evidence>
<evidence type="ECO:0000256" key="3">
    <source>
        <dbReference type="ARBA" id="ARBA00012363"/>
    </source>
</evidence>
<sequence>MMRSVLIKRFVQDALSSSRSTSRFSIPAVSTINRHYAVSASVAQEEAEAIVFPREGPGISYGLNWALAGRGVIVKDKAFYNLKSSELQQKGGSTAEGLSGLPVHVRGDLTGGASGISKAEFSKLLKQVTSHISSSSNVFVQDGAVGSSSKCDAKVRVISDTPSAVLSLSNVLWKTPTRAVSHDSCPMTVYVASSISPNSVESVGLKSQVNSGIVAADIERSSLILCGKAFSDTQNVKDALAALAEPVISARGGIPLSARLLVSGDSVVLLFASDDIIKSCSNILVSADAGVVLSAHGVSPLFQTGNSSTPSSFKVPTAVIFATADSSGVLPSASKLSPGQAAYHFLAGYQNGKFVPAYGKGPSALDPLELAKSLLSKLKDHEIPSFLLNVNKGEKKITDKEFVNLLQSTLSKNIPPFEPKVWLRLQMELSKVSTRALYQGNSKNYRRNCRSKSPAVSFFAYQKLHMCLSLYLFLLNNCNNFVRQSYKTMPNVDVGQS</sequence>
<dbReference type="FunFam" id="3.40.449.10:FF:000008">
    <property type="entry name" value="D111/G-patch domain-containing protein"/>
    <property type="match status" value="1"/>
</dbReference>
<dbReference type="SUPFAM" id="SSF53795">
    <property type="entry name" value="PEP carboxykinase-like"/>
    <property type="match status" value="1"/>
</dbReference>